<keyword evidence="4" id="KW-1185">Reference proteome</keyword>
<dbReference type="SUPFAM" id="SSF46767">
    <property type="entry name" value="Methylated DNA-protein cysteine methyltransferase, C-terminal domain"/>
    <property type="match status" value="1"/>
</dbReference>
<dbReference type="GO" id="GO:0032259">
    <property type="term" value="P:methylation"/>
    <property type="evidence" value="ECO:0007669"/>
    <property type="project" value="UniProtKB-KW"/>
</dbReference>
<dbReference type="Gene3D" id="1.10.10.10">
    <property type="entry name" value="Winged helix-like DNA-binding domain superfamily/Winged helix DNA-binding domain"/>
    <property type="match status" value="1"/>
</dbReference>
<dbReference type="InterPro" id="IPR052520">
    <property type="entry name" value="ATL_DNA_repair"/>
</dbReference>
<sequence>MKNAFEDIYEVVRLIPYGKVSTYGEIAAYLGNKRAARMVGWAMCASHGDSSIPAHRVVNRNGLLSGKAFFGGNLMQELLEQEGIVVENNKIQNFKAHLWIPSKELL</sequence>
<dbReference type="EC" id="2.1.1.63" evidence="3"/>
<keyword evidence="3" id="KW-0808">Transferase</keyword>
<keyword evidence="3" id="KW-0489">Methyltransferase</keyword>
<dbReference type="InterPro" id="IPR014048">
    <property type="entry name" value="MethylDNA_cys_MeTrfase_DNA-bd"/>
</dbReference>
<dbReference type="CDD" id="cd06445">
    <property type="entry name" value="ATase"/>
    <property type="match status" value="1"/>
</dbReference>
<keyword evidence="1" id="KW-0227">DNA damage</keyword>
<evidence type="ECO:0000259" key="2">
    <source>
        <dbReference type="Pfam" id="PF01035"/>
    </source>
</evidence>
<dbReference type="Proteomes" id="UP001302949">
    <property type="component" value="Unassembled WGS sequence"/>
</dbReference>
<evidence type="ECO:0000256" key="1">
    <source>
        <dbReference type="ARBA" id="ARBA00022763"/>
    </source>
</evidence>
<reference evidence="3 4" key="1">
    <citation type="submission" date="2023-12" db="EMBL/GenBank/DDBJ databases">
        <title>Novel species of the genus Arcicella isolated from rivers.</title>
        <authorList>
            <person name="Lu H."/>
        </authorList>
    </citation>
    <scope>NUCLEOTIDE SEQUENCE [LARGE SCALE GENOMIC DNA]</scope>
    <source>
        <strain evidence="3 4">KCTC 23307</strain>
    </source>
</reference>
<comment type="caution">
    <text evidence="3">The sequence shown here is derived from an EMBL/GenBank/DDBJ whole genome shotgun (WGS) entry which is preliminary data.</text>
</comment>
<accession>A0ABU5Q8Y6</accession>
<dbReference type="PANTHER" id="PTHR42942:SF1">
    <property type="entry name" value="ALKYLTRANSFERASE-LIKE PROTEIN 1"/>
    <property type="match status" value="1"/>
</dbReference>
<dbReference type="InterPro" id="IPR036217">
    <property type="entry name" value="MethylDNA_cys_MeTrfase_DNAb"/>
</dbReference>
<dbReference type="EMBL" id="JAYFUM010000009">
    <property type="protein sequence ID" value="MEA5139306.1"/>
    <property type="molecule type" value="Genomic_DNA"/>
</dbReference>
<dbReference type="NCBIfam" id="TIGR00589">
    <property type="entry name" value="ogt"/>
    <property type="match status" value="1"/>
</dbReference>
<dbReference type="InterPro" id="IPR036388">
    <property type="entry name" value="WH-like_DNA-bd_sf"/>
</dbReference>
<dbReference type="GO" id="GO:0003908">
    <property type="term" value="F:methylated-DNA-[protein]-cysteine S-methyltransferase activity"/>
    <property type="evidence" value="ECO:0007669"/>
    <property type="project" value="UniProtKB-EC"/>
</dbReference>
<proteinExistence type="predicted"/>
<organism evidence="3 4">
    <name type="scientific">Arcicella rigui</name>
    <dbReference type="NCBI Taxonomy" id="797020"/>
    <lineage>
        <taxon>Bacteria</taxon>
        <taxon>Pseudomonadati</taxon>
        <taxon>Bacteroidota</taxon>
        <taxon>Cytophagia</taxon>
        <taxon>Cytophagales</taxon>
        <taxon>Flectobacillaceae</taxon>
        <taxon>Arcicella</taxon>
    </lineage>
</organism>
<protein>
    <submittedName>
        <fullName evidence="3">MGMT family protein</fullName>
        <ecNumber evidence="3">2.1.1.63</ecNumber>
    </submittedName>
</protein>
<dbReference type="RefSeq" id="WP_323296468.1">
    <property type="nucleotide sequence ID" value="NZ_JAYFUM010000009.1"/>
</dbReference>
<dbReference type="PANTHER" id="PTHR42942">
    <property type="entry name" value="6-O-METHYLGUANINE DNA METHYLTRANSFERASE"/>
    <property type="match status" value="1"/>
</dbReference>
<name>A0ABU5Q8Y6_9BACT</name>
<feature type="domain" description="Methylated-DNA-[protein]-cysteine S-methyltransferase DNA binding" evidence="2">
    <location>
        <begin position="5"/>
        <end position="84"/>
    </location>
</feature>
<dbReference type="Pfam" id="PF01035">
    <property type="entry name" value="DNA_binding_1"/>
    <property type="match status" value="1"/>
</dbReference>
<evidence type="ECO:0000313" key="3">
    <source>
        <dbReference type="EMBL" id="MEA5139306.1"/>
    </source>
</evidence>
<gene>
    <name evidence="3" type="ORF">VB248_09175</name>
</gene>
<evidence type="ECO:0000313" key="4">
    <source>
        <dbReference type="Proteomes" id="UP001302949"/>
    </source>
</evidence>